<organism evidence="7 8">
    <name type="scientific">Cymbomonas tetramitiformis</name>
    <dbReference type="NCBI Taxonomy" id="36881"/>
    <lineage>
        <taxon>Eukaryota</taxon>
        <taxon>Viridiplantae</taxon>
        <taxon>Chlorophyta</taxon>
        <taxon>Pyramimonadophyceae</taxon>
        <taxon>Pyramimonadales</taxon>
        <taxon>Pyramimonadaceae</taxon>
        <taxon>Cymbomonas</taxon>
    </lineage>
</organism>
<keyword evidence="2" id="KW-0479">Metal-binding</keyword>
<comment type="caution">
    <text evidence="7">The sequence shown here is derived from an EMBL/GenBank/DDBJ whole genome shotgun (WGS) entry which is preliminary data.</text>
</comment>
<protein>
    <recommendedName>
        <fullName evidence="6">CMP/dCMP-type deaminase domain-containing protein</fullName>
    </recommendedName>
</protein>
<evidence type="ECO:0000256" key="1">
    <source>
        <dbReference type="ARBA" id="ARBA00006576"/>
    </source>
</evidence>
<feature type="domain" description="CMP/dCMP-type deaminase" evidence="6">
    <location>
        <begin position="34"/>
        <end position="155"/>
    </location>
</feature>
<reference evidence="7 8" key="1">
    <citation type="journal article" date="2015" name="Genome Biol. Evol.">
        <title>Comparative Genomics of a Bacterivorous Green Alga Reveals Evolutionary Causalities and Consequences of Phago-Mixotrophic Mode of Nutrition.</title>
        <authorList>
            <person name="Burns J.A."/>
            <person name="Paasch A."/>
            <person name="Narechania A."/>
            <person name="Kim E."/>
        </authorList>
    </citation>
    <scope>NUCLEOTIDE SEQUENCE [LARGE SCALE GENOMIC DNA]</scope>
    <source>
        <strain evidence="7 8">PLY_AMNH</strain>
    </source>
</reference>
<dbReference type="AlphaFoldDB" id="A0AAE0GCZ4"/>
<dbReference type="PANTHER" id="PTHR11079">
    <property type="entry name" value="CYTOSINE DEAMINASE FAMILY MEMBER"/>
    <property type="match status" value="1"/>
</dbReference>
<feature type="region of interest" description="Disordered" evidence="5">
    <location>
        <begin position="1"/>
        <end position="33"/>
    </location>
</feature>
<gene>
    <name evidence="7" type="ORF">CYMTET_16130</name>
</gene>
<dbReference type="GO" id="GO:0006152">
    <property type="term" value="P:purine nucleoside catabolic process"/>
    <property type="evidence" value="ECO:0007669"/>
    <property type="project" value="TreeGrafter"/>
</dbReference>
<keyword evidence="3" id="KW-0378">Hydrolase</keyword>
<name>A0AAE0GCZ4_9CHLO</name>
<keyword evidence="4" id="KW-0862">Zinc</keyword>
<keyword evidence="8" id="KW-1185">Reference proteome</keyword>
<dbReference type="CDD" id="cd01285">
    <property type="entry name" value="nucleoside_deaminase"/>
    <property type="match status" value="1"/>
</dbReference>
<proteinExistence type="inferred from homology"/>
<evidence type="ECO:0000259" key="6">
    <source>
        <dbReference type="PROSITE" id="PS51747"/>
    </source>
</evidence>
<dbReference type="EMBL" id="LGRX02007040">
    <property type="protein sequence ID" value="KAK3275758.1"/>
    <property type="molecule type" value="Genomic_DNA"/>
</dbReference>
<feature type="compositionally biased region" description="Basic and acidic residues" evidence="5">
    <location>
        <begin position="1"/>
        <end position="19"/>
    </location>
</feature>
<dbReference type="PROSITE" id="PS51747">
    <property type="entry name" value="CYT_DCMP_DEAMINASES_2"/>
    <property type="match status" value="1"/>
</dbReference>
<dbReference type="SUPFAM" id="SSF53927">
    <property type="entry name" value="Cytidine deaminase-like"/>
    <property type="match status" value="1"/>
</dbReference>
<dbReference type="GO" id="GO:0047974">
    <property type="term" value="F:guanosine deaminase activity"/>
    <property type="evidence" value="ECO:0007669"/>
    <property type="project" value="TreeGrafter"/>
</dbReference>
<dbReference type="PANTHER" id="PTHR11079:SF161">
    <property type="entry name" value="CMP_DCMP-TYPE DEAMINASE DOMAIN-CONTAINING PROTEIN"/>
    <property type="match status" value="1"/>
</dbReference>
<sequence>MAEASGEKSNKRKADEITGNKDSSPPTVKREPAIQDLEFLSIAVEEGYSGVKAGDGGPFGCVIVKDGKVVGRGHNEVLKNKDPTCHAEITAIQKACKHLGIIDLAGCEMYSSCEPCPMSFGAIYLSRRLVYGAEAEQAVDQGFDESNIGDAIRGTATFQKTECVVEKLESAAVAELFASTKKKYLVY</sequence>
<evidence type="ECO:0000313" key="8">
    <source>
        <dbReference type="Proteomes" id="UP001190700"/>
    </source>
</evidence>
<evidence type="ECO:0000256" key="4">
    <source>
        <dbReference type="ARBA" id="ARBA00022833"/>
    </source>
</evidence>
<dbReference type="InterPro" id="IPR002125">
    <property type="entry name" value="CMP_dCMP_dom"/>
</dbReference>
<dbReference type="InterPro" id="IPR016193">
    <property type="entry name" value="Cytidine_deaminase-like"/>
</dbReference>
<evidence type="ECO:0000313" key="7">
    <source>
        <dbReference type="EMBL" id="KAK3275758.1"/>
    </source>
</evidence>
<evidence type="ECO:0000256" key="5">
    <source>
        <dbReference type="SAM" id="MobiDB-lite"/>
    </source>
</evidence>
<accession>A0AAE0GCZ4</accession>
<dbReference type="GO" id="GO:0046872">
    <property type="term" value="F:metal ion binding"/>
    <property type="evidence" value="ECO:0007669"/>
    <property type="project" value="UniProtKB-KW"/>
</dbReference>
<dbReference type="Proteomes" id="UP001190700">
    <property type="component" value="Unassembled WGS sequence"/>
</dbReference>
<dbReference type="Pfam" id="PF00383">
    <property type="entry name" value="dCMP_cyt_deam_1"/>
    <property type="match status" value="1"/>
</dbReference>
<dbReference type="Gene3D" id="3.40.140.10">
    <property type="entry name" value="Cytidine Deaminase, domain 2"/>
    <property type="match status" value="1"/>
</dbReference>
<dbReference type="FunFam" id="3.40.140.10:FF:000011">
    <property type="entry name" value="tRNA-specific adenosine deaminase"/>
    <property type="match status" value="1"/>
</dbReference>
<comment type="similarity">
    <text evidence="1">Belongs to the cytidine and deoxycytidylate deaminase family.</text>
</comment>
<evidence type="ECO:0000256" key="3">
    <source>
        <dbReference type="ARBA" id="ARBA00022801"/>
    </source>
</evidence>
<evidence type="ECO:0000256" key="2">
    <source>
        <dbReference type="ARBA" id="ARBA00022723"/>
    </source>
</evidence>